<dbReference type="AlphaFoldDB" id="A0A2N5U634"/>
<evidence type="ECO:0000256" key="2">
    <source>
        <dbReference type="SAM" id="SignalP"/>
    </source>
</evidence>
<evidence type="ECO:0000313" key="4">
    <source>
        <dbReference type="Proteomes" id="UP000235388"/>
    </source>
</evidence>
<protein>
    <submittedName>
        <fullName evidence="3">Uncharacterized protein</fullName>
    </submittedName>
</protein>
<organism evidence="3 4">
    <name type="scientific">Puccinia coronata f. sp. avenae</name>
    <dbReference type="NCBI Taxonomy" id="200324"/>
    <lineage>
        <taxon>Eukaryota</taxon>
        <taxon>Fungi</taxon>
        <taxon>Dikarya</taxon>
        <taxon>Basidiomycota</taxon>
        <taxon>Pucciniomycotina</taxon>
        <taxon>Pucciniomycetes</taxon>
        <taxon>Pucciniales</taxon>
        <taxon>Pucciniaceae</taxon>
        <taxon>Puccinia</taxon>
    </lineage>
</organism>
<feature type="signal peptide" evidence="2">
    <location>
        <begin position="1"/>
        <end position="21"/>
    </location>
</feature>
<dbReference type="Proteomes" id="UP000235388">
    <property type="component" value="Unassembled WGS sequence"/>
</dbReference>
<feature type="compositionally biased region" description="Polar residues" evidence="1">
    <location>
        <begin position="89"/>
        <end position="102"/>
    </location>
</feature>
<feature type="region of interest" description="Disordered" evidence="1">
    <location>
        <begin position="21"/>
        <end position="102"/>
    </location>
</feature>
<reference evidence="3 4" key="1">
    <citation type="submission" date="2017-11" db="EMBL/GenBank/DDBJ databases">
        <title>De novo assembly and phasing of dikaryotic genomes from two isolates of Puccinia coronata f. sp. avenae, the causal agent of oat crown rust.</title>
        <authorList>
            <person name="Miller M.E."/>
            <person name="Zhang Y."/>
            <person name="Omidvar V."/>
            <person name="Sperschneider J."/>
            <person name="Schwessinger B."/>
            <person name="Raley C."/>
            <person name="Palmer J.M."/>
            <person name="Garnica D."/>
            <person name="Upadhyaya N."/>
            <person name="Rathjen J."/>
            <person name="Taylor J.M."/>
            <person name="Park R.F."/>
            <person name="Dodds P.N."/>
            <person name="Hirsch C.D."/>
            <person name="Kianian S.F."/>
            <person name="Figueroa M."/>
        </authorList>
    </citation>
    <scope>NUCLEOTIDE SEQUENCE [LARGE SCALE GENOMIC DNA]</scope>
    <source>
        <strain evidence="3">12NC29</strain>
    </source>
</reference>
<evidence type="ECO:0000313" key="3">
    <source>
        <dbReference type="EMBL" id="PLW33182.1"/>
    </source>
</evidence>
<accession>A0A2N5U634</accession>
<name>A0A2N5U634_9BASI</name>
<dbReference type="EMBL" id="PGCJ01000305">
    <property type="protein sequence ID" value="PLW33182.1"/>
    <property type="molecule type" value="Genomic_DNA"/>
</dbReference>
<keyword evidence="2" id="KW-0732">Signal</keyword>
<sequence>MGQCLPWLQQQLLVLPHCVSALPFDTNDDDDPSPDKNQPMASPAPSNHTAEEDVNMDIPADDKGPMTSQEAPPAAPRRLILLLGPHPTRISSTIDSSNILNH</sequence>
<proteinExistence type="predicted"/>
<comment type="caution">
    <text evidence="3">The sequence shown here is derived from an EMBL/GenBank/DDBJ whole genome shotgun (WGS) entry which is preliminary data.</text>
</comment>
<feature type="chain" id="PRO_5014749650" evidence="2">
    <location>
        <begin position="22"/>
        <end position="102"/>
    </location>
</feature>
<evidence type="ECO:0000256" key="1">
    <source>
        <dbReference type="SAM" id="MobiDB-lite"/>
    </source>
</evidence>
<feature type="compositionally biased region" description="Low complexity" evidence="1">
    <location>
        <begin position="76"/>
        <end position="85"/>
    </location>
</feature>
<keyword evidence="4" id="KW-1185">Reference proteome</keyword>
<gene>
    <name evidence="3" type="ORF">PCANC_23530</name>
</gene>